<name>A0AB38YG63_9GAMM</name>
<organism evidence="2">
    <name type="scientific">Salinispirillum sp. LH 10-3-1</name>
    <dbReference type="NCBI Taxonomy" id="2952525"/>
    <lineage>
        <taxon>Bacteria</taxon>
        <taxon>Pseudomonadati</taxon>
        <taxon>Pseudomonadota</taxon>
        <taxon>Gammaproteobacteria</taxon>
        <taxon>Oceanospirillales</taxon>
        <taxon>Saccharospirillaceae</taxon>
        <taxon>Salinispirillum</taxon>
    </lineage>
</organism>
<feature type="chain" id="PRO_5044200294" description="Capsule assembly Wzi family protein" evidence="1">
    <location>
        <begin position="21"/>
        <end position="415"/>
    </location>
</feature>
<evidence type="ECO:0000256" key="1">
    <source>
        <dbReference type="SAM" id="SignalP"/>
    </source>
</evidence>
<keyword evidence="1" id="KW-0732">Signal</keyword>
<evidence type="ECO:0000313" key="2">
    <source>
        <dbReference type="EMBL" id="WLD58064.1"/>
    </source>
</evidence>
<dbReference type="RefSeq" id="WP_304995349.1">
    <property type="nucleotide sequence ID" value="NZ_CP101717.1"/>
</dbReference>
<proteinExistence type="predicted"/>
<protein>
    <recommendedName>
        <fullName evidence="3">Capsule assembly Wzi family protein</fullName>
    </recommendedName>
</protein>
<gene>
    <name evidence="2" type="ORF">NFC81_15325</name>
</gene>
<reference evidence="2" key="1">
    <citation type="submission" date="2022-07" db="EMBL/GenBank/DDBJ databases">
        <title>Complete genome sequence of Salinispirillum sp. LH10-3-1 capable of multiple carbohydrate inversion isolated from a soda lake.</title>
        <authorList>
            <person name="Liu J."/>
            <person name="Zhai Y."/>
            <person name="Zhang H."/>
            <person name="Yang H."/>
            <person name="Qu J."/>
            <person name="Li J."/>
        </authorList>
    </citation>
    <scope>NUCLEOTIDE SEQUENCE</scope>
    <source>
        <strain evidence="2">LH 10-3-1</strain>
    </source>
</reference>
<evidence type="ECO:0008006" key="3">
    <source>
        <dbReference type="Google" id="ProtNLM"/>
    </source>
</evidence>
<accession>A0AB38YG63</accession>
<sequence>MTPFRLYSCLIALLAMPVAAQQWQNITLYEPPSENYEFWRTPSPEQAKDLTLLGYQGYDALSQHWRRTKFQTNPLSPALIDVGMWLFVLPEPMRWMQNEWQRDLLRQYDIDSESEAHYFWSETPIRKAYVYNVSNEDLAQLKAESPETLVRLSTSRYEATHVIGQQFAEDSFFNHQQPRYRLAKAFPLLLDIYSFYNCREGGSDRLPRNETELKQDIVGYECRSWAYDLHRPNADYNDRPSRYLRWNDLSEDEQDYINAAFWFSLLNLLDGHLLADRREMEQNRLSFQPTPFGRSFGWHHLRWQRGLNLGWDLYMHQNAERAMPGGRFSIIDYPTLGGVVTSRASWWQQPEDMQFFTEEKDDGWAVEVSYSKQLFSALRLQTDWHYKSAGWMPGHLSFEEGSGWRFGVDIQLFGG</sequence>
<feature type="signal peptide" evidence="1">
    <location>
        <begin position="1"/>
        <end position="20"/>
    </location>
</feature>
<dbReference type="AlphaFoldDB" id="A0AB38YG63"/>
<dbReference type="EMBL" id="CP101717">
    <property type="protein sequence ID" value="WLD58064.1"/>
    <property type="molecule type" value="Genomic_DNA"/>
</dbReference>